<dbReference type="OrthoDB" id="4424890at2"/>
<gene>
    <name evidence="3" type="ORF">SAMN06295981_2191</name>
</gene>
<feature type="transmembrane region" description="Helical" evidence="2">
    <location>
        <begin position="323"/>
        <end position="346"/>
    </location>
</feature>
<feature type="transmembrane region" description="Helical" evidence="2">
    <location>
        <begin position="298"/>
        <end position="317"/>
    </location>
</feature>
<feature type="transmembrane region" description="Helical" evidence="2">
    <location>
        <begin position="139"/>
        <end position="161"/>
    </location>
</feature>
<reference evidence="4" key="1">
    <citation type="submission" date="2017-04" db="EMBL/GenBank/DDBJ databases">
        <authorList>
            <person name="Varghese N."/>
            <person name="Submissions S."/>
        </authorList>
    </citation>
    <scope>NUCLEOTIDE SEQUENCE [LARGE SCALE GENOMIC DNA]</scope>
    <source>
        <strain evidence="4">VDS</strain>
    </source>
</reference>
<evidence type="ECO:0000256" key="1">
    <source>
        <dbReference type="SAM" id="MobiDB-lite"/>
    </source>
</evidence>
<organism evidence="3 4">
    <name type="scientific">Corynebacterium pollutisoli</name>
    <dbReference type="NCBI Taxonomy" id="1610489"/>
    <lineage>
        <taxon>Bacteria</taxon>
        <taxon>Bacillati</taxon>
        <taxon>Actinomycetota</taxon>
        <taxon>Actinomycetes</taxon>
        <taxon>Mycobacteriales</taxon>
        <taxon>Corynebacteriaceae</taxon>
        <taxon>Corynebacterium</taxon>
    </lineage>
</organism>
<sequence length="450" mass="48986">MFKKTLAFSMAFIGLIVGAGFASGQEALQYFVAFGTDGIWGAVLASVFMTITGIAVLQLGSYYQATEHTAVLGRISSRVTSWILDIATVITLFCIGFVMFAGGGANLQQQFGLPTWIGATIMLVLVLLTGMLDVDKVSTVIGAITPFVIVFIVGATVWTLVTSNPDWTTLDLASSAVVTSLPNWWLAALNYVGLSIMTAVSMAIVIGGANLDTRAAGLGGLIGGFFFLLMLMLLVVALFVSVSTVGQEDMPVLALINGIHPVLGVIMTFVVFGMIFNTAIGMFYALGKRLTRGNPARFRPVFIVACLIGFGLSFFGFRDLVSYVYPVLGYMGILMLVVISVAWIRGREKVSTEGRRRLRARVLLARKLDPRKRYTRKNQRELQRLVKESNVPDKKFIEALEEDMTSELLADDEIDYDPEDPPVNLVYVEHTKPVGPDEQPAAEAPEARPE</sequence>
<dbReference type="AlphaFoldDB" id="A0A1X7K2Y5"/>
<keyword evidence="2" id="KW-1133">Transmembrane helix</keyword>
<dbReference type="EMBL" id="FXAR01000008">
    <property type="protein sequence ID" value="SMG35257.1"/>
    <property type="molecule type" value="Genomic_DNA"/>
</dbReference>
<dbReference type="STRING" id="1610489.SAMN06295981_2191"/>
<evidence type="ECO:0000313" key="3">
    <source>
        <dbReference type="EMBL" id="SMG35257.1"/>
    </source>
</evidence>
<accession>A0A1X7K2Y5</accession>
<proteinExistence type="predicted"/>
<feature type="region of interest" description="Disordered" evidence="1">
    <location>
        <begin position="429"/>
        <end position="450"/>
    </location>
</feature>
<dbReference type="PANTHER" id="PTHR37814">
    <property type="entry name" value="CONSERVED MEMBRANE PROTEIN"/>
    <property type="match status" value="1"/>
</dbReference>
<evidence type="ECO:0000256" key="2">
    <source>
        <dbReference type="SAM" id="Phobius"/>
    </source>
</evidence>
<dbReference type="PANTHER" id="PTHR37814:SF1">
    <property type="entry name" value="MEMBRANE PROTEIN"/>
    <property type="match status" value="1"/>
</dbReference>
<protein>
    <submittedName>
        <fullName evidence="3">Uncharacterized membrane protein YkvI</fullName>
    </submittedName>
</protein>
<feature type="transmembrane region" description="Helical" evidence="2">
    <location>
        <begin position="82"/>
        <end position="101"/>
    </location>
</feature>
<dbReference type="Gene3D" id="1.20.1740.10">
    <property type="entry name" value="Amino acid/polyamine transporter I"/>
    <property type="match status" value="1"/>
</dbReference>
<feature type="transmembrane region" description="Helical" evidence="2">
    <location>
        <begin position="218"/>
        <end position="242"/>
    </location>
</feature>
<feature type="transmembrane region" description="Helical" evidence="2">
    <location>
        <begin position="113"/>
        <end position="132"/>
    </location>
</feature>
<dbReference type="RefSeq" id="WP_085550282.1">
    <property type="nucleotide sequence ID" value="NZ_FXAR01000008.1"/>
</dbReference>
<evidence type="ECO:0000313" key="4">
    <source>
        <dbReference type="Proteomes" id="UP000193309"/>
    </source>
</evidence>
<keyword evidence="2" id="KW-0812">Transmembrane</keyword>
<dbReference type="Proteomes" id="UP000193309">
    <property type="component" value="Unassembled WGS sequence"/>
</dbReference>
<keyword evidence="4" id="KW-1185">Reference proteome</keyword>
<name>A0A1X7K2Y5_9CORY</name>
<feature type="transmembrane region" description="Helical" evidence="2">
    <location>
        <begin position="38"/>
        <end position="61"/>
    </location>
</feature>
<feature type="transmembrane region" description="Helical" evidence="2">
    <location>
        <begin position="262"/>
        <end position="286"/>
    </location>
</feature>
<feature type="transmembrane region" description="Helical" evidence="2">
    <location>
        <begin position="184"/>
        <end position="206"/>
    </location>
</feature>
<dbReference type="InterPro" id="IPR038728">
    <property type="entry name" value="YkvI-like"/>
</dbReference>
<keyword evidence="2" id="KW-0472">Membrane</keyword>